<accession>A0A0G0Q135</accession>
<dbReference type="AlphaFoldDB" id="A0A0G0Q135"/>
<dbReference type="EMBL" id="LBWG01000012">
    <property type="protein sequence ID" value="KKR04090.1"/>
    <property type="molecule type" value="Genomic_DNA"/>
</dbReference>
<comment type="caution">
    <text evidence="2">The sequence shown here is derived from an EMBL/GenBank/DDBJ whole genome shotgun (WGS) entry which is preliminary data.</text>
</comment>
<reference evidence="2 3" key="1">
    <citation type="journal article" date="2015" name="Nature">
        <title>rRNA introns, odd ribosomes, and small enigmatic genomes across a large radiation of phyla.</title>
        <authorList>
            <person name="Brown C.T."/>
            <person name="Hug L.A."/>
            <person name="Thomas B.C."/>
            <person name="Sharon I."/>
            <person name="Castelle C.J."/>
            <person name="Singh A."/>
            <person name="Wilkins M.J."/>
            <person name="Williams K.H."/>
            <person name="Banfield J.F."/>
        </authorList>
    </citation>
    <scope>NUCLEOTIDE SEQUENCE [LARGE SCALE GENOMIC DNA]</scope>
</reference>
<feature type="domain" description="Transcription regulator TrmB N-terminal" evidence="1">
    <location>
        <begin position="9"/>
        <end position="74"/>
    </location>
</feature>
<dbReference type="InterPro" id="IPR036390">
    <property type="entry name" value="WH_DNA-bd_sf"/>
</dbReference>
<gene>
    <name evidence="2" type="ORF">UT30_C0012G0001</name>
</gene>
<dbReference type="InterPro" id="IPR051797">
    <property type="entry name" value="TrmB-like"/>
</dbReference>
<dbReference type="InterPro" id="IPR036388">
    <property type="entry name" value="WH-like_DNA-bd_sf"/>
</dbReference>
<dbReference type="Gene3D" id="1.10.10.10">
    <property type="entry name" value="Winged helix-like DNA-binding domain superfamily/Winged helix DNA-binding domain"/>
    <property type="match status" value="1"/>
</dbReference>
<evidence type="ECO:0000313" key="3">
    <source>
        <dbReference type="Proteomes" id="UP000033935"/>
    </source>
</evidence>
<dbReference type="Proteomes" id="UP000033935">
    <property type="component" value="Unassembled WGS sequence"/>
</dbReference>
<dbReference type="PANTHER" id="PTHR34293">
    <property type="entry name" value="HTH-TYPE TRANSCRIPTIONAL REGULATOR TRMBL2"/>
    <property type="match status" value="1"/>
</dbReference>
<dbReference type="SUPFAM" id="SSF46785">
    <property type="entry name" value="Winged helix' DNA-binding domain"/>
    <property type="match status" value="1"/>
</dbReference>
<organism evidence="2 3">
    <name type="scientific">Candidatus Uhrbacteria bacterium GW2011_GWF2_39_13</name>
    <dbReference type="NCBI Taxonomy" id="1618995"/>
    <lineage>
        <taxon>Bacteria</taxon>
        <taxon>Candidatus Uhriibacteriota</taxon>
    </lineage>
</organism>
<dbReference type="PANTHER" id="PTHR34293:SF1">
    <property type="entry name" value="HTH-TYPE TRANSCRIPTIONAL REGULATOR TRMBL2"/>
    <property type="match status" value="1"/>
</dbReference>
<name>A0A0G0Q135_9BACT</name>
<proteinExistence type="predicted"/>
<evidence type="ECO:0000313" key="2">
    <source>
        <dbReference type="EMBL" id="KKR04090.1"/>
    </source>
</evidence>
<dbReference type="InterPro" id="IPR002831">
    <property type="entry name" value="Tscrpt_reg_TrmB_N"/>
</dbReference>
<protein>
    <submittedName>
        <fullName evidence="2">Transcriptional regulator, TrmB</fullName>
    </submittedName>
</protein>
<evidence type="ECO:0000259" key="1">
    <source>
        <dbReference type="Pfam" id="PF01978"/>
    </source>
</evidence>
<dbReference type="Pfam" id="PF01978">
    <property type="entry name" value="TrmB"/>
    <property type="match status" value="1"/>
</dbReference>
<sequence>MNAKESLISLGLSVQEADVYTALLKQGGASASVLARDIGMKRTTAYAVLKNLTEKGFSSVYFRSGKRVYHAQKPHKIASLVEQKLQNFNEAIPFFESMDRSQTQKLGLRFVESKGELQKFYDEVLIDYKNKEYCVIGSTPSWESIDPDYFVKFREKRAKANIQTKLLLTADSKKDNPLDKNLLRQVRFLPKQYSFKSTLDIFDDKVLIVSPDLASLAVIVAVPTMVDIFKSIFEMLWDNVSEMD</sequence>